<dbReference type="EMBL" id="AP014926">
    <property type="protein sequence ID" value="BAR96701.1"/>
    <property type="molecule type" value="Genomic_DNA"/>
</dbReference>
<sequence length="68" mass="8056">MRTQYQVWKSKETAQRIYGCYDAQPYNLILTKPNNNRLQFRNFGICNLLFRLATSSAHLTSHDNFSNR</sequence>
<protein>
    <submittedName>
        <fullName evidence="1">Uncharacterized protein</fullName>
    </submittedName>
</protein>
<dbReference type="AlphaFoldDB" id="A0AAD1BL55"/>
<organism evidence="1 2">
    <name type="scientific">Prevotella intermedia</name>
    <dbReference type="NCBI Taxonomy" id="28131"/>
    <lineage>
        <taxon>Bacteria</taxon>
        <taxon>Pseudomonadati</taxon>
        <taxon>Bacteroidota</taxon>
        <taxon>Bacteroidia</taxon>
        <taxon>Bacteroidales</taxon>
        <taxon>Prevotellaceae</taxon>
        <taxon>Prevotella</taxon>
    </lineage>
</organism>
<accession>A0AAD1BL55</accession>
<reference evidence="1 2" key="1">
    <citation type="submission" date="2015-07" db="EMBL/GenBank/DDBJ databases">
        <title>Complete genome sequence of Prevotella intermedia strain 17-2.</title>
        <authorList>
            <person name="Nambu T."/>
        </authorList>
    </citation>
    <scope>NUCLEOTIDE SEQUENCE [LARGE SCALE GENOMIC DNA]</scope>
    <source>
        <strain evidence="1 2">17-2</strain>
    </source>
</reference>
<dbReference type="Proteomes" id="UP000067008">
    <property type="component" value="Chromosome 1"/>
</dbReference>
<name>A0AAD1BL55_PREIN</name>
<proteinExistence type="predicted"/>
<evidence type="ECO:0000313" key="2">
    <source>
        <dbReference type="Proteomes" id="UP000067008"/>
    </source>
</evidence>
<evidence type="ECO:0000313" key="1">
    <source>
        <dbReference type="EMBL" id="BAR96701.1"/>
    </source>
</evidence>
<gene>
    <name evidence="1" type="ORF">PI172_1973</name>
</gene>